<comment type="catalytic activity">
    <reaction evidence="7">
        <text>N-methylethanolamine phosphate + S-adenosyl-L-methionine = N,N-dimethylethanolamine phosphate + S-adenosyl-L-homocysteine + H(+)</text>
        <dbReference type="Rhea" id="RHEA:25321"/>
        <dbReference type="ChEBI" id="CHEBI:15378"/>
        <dbReference type="ChEBI" id="CHEBI:57781"/>
        <dbReference type="ChEBI" id="CHEBI:57856"/>
        <dbReference type="ChEBI" id="CHEBI:58641"/>
        <dbReference type="ChEBI" id="CHEBI:59789"/>
        <dbReference type="EC" id="2.1.1.103"/>
    </reaction>
    <physiologicalReaction direction="left-to-right" evidence="7">
        <dbReference type="Rhea" id="RHEA:25322"/>
    </physiologicalReaction>
</comment>
<dbReference type="PANTHER" id="PTHR44307:SF2">
    <property type="entry name" value="PHOSPHOETHANOLAMINE METHYLTRANSFERASE ISOFORM X1"/>
    <property type="match status" value="1"/>
</dbReference>
<protein>
    <recommendedName>
        <fullName evidence="5">phosphoethanolamine N-methyltransferase</fullName>
        <ecNumber evidence="5">2.1.1.103</ecNumber>
    </recommendedName>
</protein>
<proteinExistence type="predicted"/>
<evidence type="ECO:0000256" key="7">
    <source>
        <dbReference type="ARBA" id="ARBA00047841"/>
    </source>
</evidence>
<organism evidence="9 10">
    <name type="scientific">Perkinsus chesapeaki</name>
    <name type="common">Clam parasite</name>
    <name type="synonym">Perkinsus andrewsi</name>
    <dbReference type="NCBI Taxonomy" id="330153"/>
    <lineage>
        <taxon>Eukaryota</taxon>
        <taxon>Sar</taxon>
        <taxon>Alveolata</taxon>
        <taxon>Perkinsozoa</taxon>
        <taxon>Perkinsea</taxon>
        <taxon>Perkinsida</taxon>
        <taxon>Perkinsidae</taxon>
        <taxon>Perkinsus</taxon>
    </lineage>
</organism>
<dbReference type="SUPFAM" id="SSF53335">
    <property type="entry name" value="S-adenosyl-L-methionine-dependent methyltransferases"/>
    <property type="match status" value="1"/>
</dbReference>
<reference evidence="9 10" key="1">
    <citation type="submission" date="2020-04" db="EMBL/GenBank/DDBJ databases">
        <title>Perkinsus chesapeaki whole genome sequence.</title>
        <authorList>
            <person name="Bogema D.R."/>
        </authorList>
    </citation>
    <scope>NUCLEOTIDE SEQUENCE [LARGE SCALE GENOMIC DNA]</scope>
    <source>
        <strain evidence="9">ATCC PRA-425</strain>
    </source>
</reference>
<dbReference type="AlphaFoldDB" id="A0A7J6M0F2"/>
<dbReference type="CDD" id="cd02440">
    <property type="entry name" value="AdoMet_MTases"/>
    <property type="match status" value="1"/>
</dbReference>
<dbReference type="EMBL" id="JAAPAO010000277">
    <property type="protein sequence ID" value="KAF4664886.1"/>
    <property type="molecule type" value="Genomic_DNA"/>
</dbReference>
<dbReference type="InterPro" id="IPR013216">
    <property type="entry name" value="Methyltransf_11"/>
</dbReference>
<dbReference type="PANTHER" id="PTHR44307">
    <property type="entry name" value="PHOSPHOETHANOLAMINE METHYLTRANSFERASE"/>
    <property type="match status" value="1"/>
</dbReference>
<evidence type="ECO:0000256" key="6">
    <source>
        <dbReference type="ARBA" id="ARBA00047619"/>
    </source>
</evidence>
<gene>
    <name evidence="9" type="ORF">FOL47_004900</name>
</gene>
<comment type="catalytic activity">
    <reaction evidence="6">
        <text>N,N-dimethylethanolamine phosphate + S-adenosyl-L-methionine = phosphocholine + S-adenosyl-L-homocysteine + H(+)</text>
        <dbReference type="Rhea" id="RHEA:25325"/>
        <dbReference type="ChEBI" id="CHEBI:15378"/>
        <dbReference type="ChEBI" id="CHEBI:57856"/>
        <dbReference type="ChEBI" id="CHEBI:58641"/>
        <dbReference type="ChEBI" id="CHEBI:59789"/>
        <dbReference type="ChEBI" id="CHEBI:295975"/>
        <dbReference type="EC" id="2.1.1.103"/>
    </reaction>
    <physiologicalReaction direction="left-to-right" evidence="6">
        <dbReference type="Rhea" id="RHEA:25326"/>
    </physiologicalReaction>
</comment>
<evidence type="ECO:0000256" key="1">
    <source>
        <dbReference type="ARBA" id="ARBA00004969"/>
    </source>
</evidence>
<dbReference type="InterPro" id="IPR029063">
    <property type="entry name" value="SAM-dependent_MTases_sf"/>
</dbReference>
<comment type="pathway">
    <text evidence="2">Lipid metabolism.</text>
</comment>
<evidence type="ECO:0000256" key="3">
    <source>
        <dbReference type="ARBA" id="ARBA00022603"/>
    </source>
</evidence>
<evidence type="ECO:0000256" key="5">
    <source>
        <dbReference type="ARBA" id="ARBA00035674"/>
    </source>
</evidence>
<evidence type="ECO:0000256" key="2">
    <source>
        <dbReference type="ARBA" id="ARBA00005189"/>
    </source>
</evidence>
<dbReference type="Gene3D" id="3.40.50.150">
    <property type="entry name" value="Vaccinia Virus protein VP39"/>
    <property type="match status" value="1"/>
</dbReference>
<dbReference type="Proteomes" id="UP000591131">
    <property type="component" value="Unassembled WGS sequence"/>
</dbReference>
<name>A0A7J6M0F2_PERCH</name>
<dbReference type="GO" id="GO:0032259">
    <property type="term" value="P:methylation"/>
    <property type="evidence" value="ECO:0007669"/>
    <property type="project" value="UniProtKB-KW"/>
</dbReference>
<evidence type="ECO:0000259" key="8">
    <source>
        <dbReference type="Pfam" id="PF08241"/>
    </source>
</evidence>
<keyword evidence="4" id="KW-0808">Transferase</keyword>
<dbReference type="Pfam" id="PF08241">
    <property type="entry name" value="Methyltransf_11"/>
    <property type="match status" value="1"/>
</dbReference>
<dbReference type="GO" id="GO:0000234">
    <property type="term" value="F:phosphoethanolamine N-methyltransferase activity"/>
    <property type="evidence" value="ECO:0007669"/>
    <property type="project" value="UniProtKB-EC"/>
</dbReference>
<evidence type="ECO:0000313" key="10">
    <source>
        <dbReference type="Proteomes" id="UP000591131"/>
    </source>
</evidence>
<keyword evidence="10" id="KW-1185">Reference proteome</keyword>
<comment type="pathway">
    <text evidence="1">Phospholipid metabolism; phosphatidylcholine biosynthesis.</text>
</comment>
<keyword evidence="3" id="KW-0489">Methyltransferase</keyword>
<dbReference type="OrthoDB" id="8300214at2759"/>
<accession>A0A7J6M0F2</accession>
<evidence type="ECO:0000256" key="4">
    <source>
        <dbReference type="ARBA" id="ARBA00022679"/>
    </source>
</evidence>
<dbReference type="EC" id="2.1.1.103" evidence="5"/>
<evidence type="ECO:0000313" key="9">
    <source>
        <dbReference type="EMBL" id="KAF4664886.1"/>
    </source>
</evidence>
<feature type="domain" description="Methyltransferase type 11" evidence="8">
    <location>
        <begin position="80"/>
        <end position="181"/>
    </location>
</feature>
<sequence>MAPPSIMSTSPADTLPDVMYSWRVKALKNWMDDFSADKRKELKVEDLESLGHLDQYHYRGLAACDEVIKTLGLGPDVKVLDVGCGVGGPARYISYKSGCSVVGYDVQSGLINIGKELTDAVGLSTKVQLVCGDATKDMYGPANKESYDAAFSLLVILHIPDRIGVLKAMYEAVKPGGTVLIEDMIHVTEEGEFTGREEILLREMVGALSVTDIQRYKQDLEEAGFVDIEFRSLTEVWTPWAQQRSEDYEATKERQISSVGIDVYTNRSKFYSAVAELFGGGRLGGVSITMRKPTLMERRLEQGRAALTEETMAQVPMSIIETSGLPLARKTFPLGIHDDWQFHFFAANEDAQVRSLSFRIWSAKSIPLRAWLWYTTRDGESKVLVDYKGKSFNSLQEVSEKEVKVSFGSLGSVTLIDDVNDPKGSGEFALEHEGKEVLRMHFTTDGLHFPWEVPGQEDKVIHRPLLRADLLIEGTHESMFGYSKRYYGPSYGPVWGYRFIHTIFMGQNDNEPHTVIWTADATFGNNKYNYWKSLDVKTGKVEAIPGNFTCHQQGVARTFNGGELNNLAVDVEASHVWTLKGSNMLSKMSEAFGVAKLTDRNGKVLARGPAFNEVCFGSLE</sequence>
<comment type="caution">
    <text evidence="9">The sequence shown here is derived from an EMBL/GenBank/DDBJ whole genome shotgun (WGS) entry which is preliminary data.</text>
</comment>